<dbReference type="GeneID" id="92087402"/>
<protein>
    <submittedName>
        <fullName evidence="1">Uncharacterized protein</fullName>
    </submittedName>
</protein>
<accession>A0ABR1W6K8</accession>
<sequence length="103" mass="11669">MEFKLLSPGNGGDDGQPVLLINSYPPVKTPFAQDGWQDQSIRDTNDVTIERITEPQSFDTWYCPPVDALLFDTNNDSWAVVPTREHRALFDTLAYATPNRRGR</sequence>
<evidence type="ECO:0000313" key="1">
    <source>
        <dbReference type="EMBL" id="KAK8079123.1"/>
    </source>
</evidence>
<reference evidence="1 2" key="1">
    <citation type="submission" date="2023-01" db="EMBL/GenBank/DDBJ databases">
        <title>Analysis of 21 Apiospora genomes using comparative genomics revels a genus with tremendous synthesis potential of carbohydrate active enzymes and secondary metabolites.</title>
        <authorList>
            <person name="Sorensen T."/>
        </authorList>
    </citation>
    <scope>NUCLEOTIDE SEQUENCE [LARGE SCALE GENOMIC DNA]</scope>
    <source>
        <strain evidence="1 2">CBS 135458</strain>
    </source>
</reference>
<dbReference type="RefSeq" id="XP_066720194.1">
    <property type="nucleotide sequence ID" value="XM_066854339.1"/>
</dbReference>
<dbReference type="Proteomes" id="UP001480595">
    <property type="component" value="Unassembled WGS sequence"/>
</dbReference>
<name>A0ABR1W6K8_9PEZI</name>
<organism evidence="1 2">
    <name type="scientific">Apiospora phragmitis</name>
    <dbReference type="NCBI Taxonomy" id="2905665"/>
    <lineage>
        <taxon>Eukaryota</taxon>
        <taxon>Fungi</taxon>
        <taxon>Dikarya</taxon>
        <taxon>Ascomycota</taxon>
        <taxon>Pezizomycotina</taxon>
        <taxon>Sordariomycetes</taxon>
        <taxon>Xylariomycetidae</taxon>
        <taxon>Amphisphaeriales</taxon>
        <taxon>Apiosporaceae</taxon>
        <taxon>Apiospora</taxon>
    </lineage>
</organism>
<evidence type="ECO:0000313" key="2">
    <source>
        <dbReference type="Proteomes" id="UP001480595"/>
    </source>
</evidence>
<dbReference type="EMBL" id="JAQQWL010000003">
    <property type="protein sequence ID" value="KAK8079123.1"/>
    <property type="molecule type" value="Genomic_DNA"/>
</dbReference>
<proteinExistence type="predicted"/>
<keyword evidence="2" id="KW-1185">Reference proteome</keyword>
<comment type="caution">
    <text evidence="1">The sequence shown here is derived from an EMBL/GenBank/DDBJ whole genome shotgun (WGS) entry which is preliminary data.</text>
</comment>
<gene>
    <name evidence="1" type="ORF">PG994_002930</name>
</gene>